<dbReference type="GeneID" id="95976041"/>
<dbReference type="SUPFAM" id="SSF51735">
    <property type="entry name" value="NAD(P)-binding Rossmann-fold domains"/>
    <property type="match status" value="1"/>
</dbReference>
<evidence type="ECO:0000313" key="4">
    <source>
        <dbReference type="Proteomes" id="UP001562354"/>
    </source>
</evidence>
<comment type="caution">
    <text evidence="3">The sequence shown here is derived from an EMBL/GenBank/DDBJ whole genome shotgun (WGS) entry which is preliminary data.</text>
</comment>
<dbReference type="Gene3D" id="3.40.50.720">
    <property type="entry name" value="NAD(P)-binding Rossmann-like Domain"/>
    <property type="match status" value="1"/>
</dbReference>
<dbReference type="Proteomes" id="UP001562354">
    <property type="component" value="Unassembled WGS sequence"/>
</dbReference>
<dbReference type="PRINTS" id="PR00081">
    <property type="entry name" value="GDHRDH"/>
</dbReference>
<keyword evidence="4" id="KW-1185">Reference proteome</keyword>
<keyword evidence="2" id="KW-0560">Oxidoreductase</keyword>
<reference evidence="3 4" key="1">
    <citation type="submission" date="2024-07" db="EMBL/GenBank/DDBJ databases">
        <title>Draft sequence of the Neodothiora populina.</title>
        <authorList>
            <person name="Drown D.D."/>
            <person name="Schuette U.S."/>
            <person name="Buechlein A.B."/>
            <person name="Rusch D.R."/>
            <person name="Winton L.W."/>
            <person name="Adams G.A."/>
        </authorList>
    </citation>
    <scope>NUCLEOTIDE SEQUENCE [LARGE SCALE GENOMIC DNA]</scope>
    <source>
        <strain evidence="3 4">CPC 39397</strain>
    </source>
</reference>
<organism evidence="3 4">
    <name type="scientific">Neodothiora populina</name>
    <dbReference type="NCBI Taxonomy" id="2781224"/>
    <lineage>
        <taxon>Eukaryota</taxon>
        <taxon>Fungi</taxon>
        <taxon>Dikarya</taxon>
        <taxon>Ascomycota</taxon>
        <taxon>Pezizomycotina</taxon>
        <taxon>Dothideomycetes</taxon>
        <taxon>Dothideomycetidae</taxon>
        <taxon>Dothideales</taxon>
        <taxon>Dothioraceae</taxon>
        <taxon>Neodothiora</taxon>
    </lineage>
</organism>
<dbReference type="EMBL" id="JBFMKM010000007">
    <property type="protein sequence ID" value="KAL1305460.1"/>
    <property type="molecule type" value="Genomic_DNA"/>
</dbReference>
<dbReference type="InterPro" id="IPR036291">
    <property type="entry name" value="NAD(P)-bd_dom_sf"/>
</dbReference>
<dbReference type="InterPro" id="IPR002347">
    <property type="entry name" value="SDR_fam"/>
</dbReference>
<evidence type="ECO:0000256" key="2">
    <source>
        <dbReference type="ARBA" id="ARBA00023002"/>
    </source>
</evidence>
<dbReference type="RefSeq" id="XP_069201733.1">
    <property type="nucleotide sequence ID" value="XM_069341642.1"/>
</dbReference>
<evidence type="ECO:0000313" key="3">
    <source>
        <dbReference type="EMBL" id="KAL1305460.1"/>
    </source>
</evidence>
<comment type="similarity">
    <text evidence="1">Belongs to the short-chain dehydrogenases/reductases (SDR) family.</text>
</comment>
<protein>
    <submittedName>
        <fullName evidence="3">Uncharacterized protein</fullName>
    </submittedName>
</protein>
<evidence type="ECO:0000256" key="1">
    <source>
        <dbReference type="ARBA" id="ARBA00006484"/>
    </source>
</evidence>
<dbReference type="Pfam" id="PF13561">
    <property type="entry name" value="adh_short_C2"/>
    <property type="match status" value="1"/>
</dbReference>
<name>A0ABR3PH39_9PEZI</name>
<dbReference type="PANTHER" id="PTHR24321:SF8">
    <property type="entry name" value="ESTRADIOL 17-BETA-DEHYDROGENASE 8-RELATED"/>
    <property type="match status" value="1"/>
</dbReference>
<gene>
    <name evidence="3" type="ORF">AAFC00_002339</name>
</gene>
<dbReference type="PANTHER" id="PTHR24321">
    <property type="entry name" value="DEHYDROGENASES, SHORT CHAIN"/>
    <property type="match status" value="1"/>
</dbReference>
<proteinExistence type="inferred from homology"/>
<sequence>MQDFEDKVFVISNAASDIGLALAIHLIRQGCDVSIADDDQAALHHVVLEIEKACPLTSDHVLPTILDPRNAGAVDTWLEHTIEMFSCIDGAINLGHVSGNLSASDPTDAIESEESRSALEVKTCLERQLKVIQESGSIVNACPVAGLRRKDSEAGVSTLTRAAATEEGRRGIRINAIAPGFIETPMLDALSAKRHMERRHSAIAKAPLGRMGKADEVVKAIVFLLSEDASFVTGSTLVVDGGNSI</sequence>
<accession>A0ABR3PH39</accession>